<evidence type="ECO:0000259" key="8">
    <source>
        <dbReference type="PROSITE" id="PS52003"/>
    </source>
</evidence>
<dbReference type="GO" id="GO:0005634">
    <property type="term" value="C:nucleus"/>
    <property type="evidence" value="ECO:0007669"/>
    <property type="project" value="TreeGrafter"/>
</dbReference>
<name>A0A3B3Q2Q5_9TELE</name>
<keyword evidence="3 6" id="KW-0040">ANK repeat</keyword>
<keyword evidence="4" id="KW-0010">Activator</keyword>
<keyword evidence="5" id="KW-0804">Transcription</keyword>
<dbReference type="PROSITE" id="PS50088">
    <property type="entry name" value="ANK_REPEAT"/>
    <property type="match status" value="2"/>
</dbReference>
<feature type="region of interest" description="Disordered" evidence="7">
    <location>
        <begin position="156"/>
        <end position="182"/>
    </location>
</feature>
<proteinExistence type="predicted"/>
<dbReference type="SMART" id="SM00248">
    <property type="entry name" value="ANK"/>
    <property type="match status" value="3"/>
</dbReference>
<evidence type="ECO:0000313" key="10">
    <source>
        <dbReference type="Proteomes" id="UP000261540"/>
    </source>
</evidence>
<feature type="repeat" description="ANK" evidence="6">
    <location>
        <begin position="326"/>
        <end position="358"/>
    </location>
</feature>
<feature type="domain" description="OCA" evidence="8">
    <location>
        <begin position="73"/>
        <end position="95"/>
    </location>
</feature>
<evidence type="ECO:0000256" key="7">
    <source>
        <dbReference type="SAM" id="MobiDB-lite"/>
    </source>
</evidence>
<feature type="compositionally biased region" description="Basic and acidic residues" evidence="7">
    <location>
        <begin position="59"/>
        <end position="69"/>
    </location>
</feature>
<evidence type="ECO:0000256" key="4">
    <source>
        <dbReference type="ARBA" id="ARBA00023159"/>
    </source>
</evidence>
<dbReference type="SUPFAM" id="SSF48403">
    <property type="entry name" value="Ankyrin repeat"/>
    <property type="match status" value="1"/>
</dbReference>
<dbReference type="GeneID" id="111846242"/>
<evidence type="ECO:0000256" key="6">
    <source>
        <dbReference type="PROSITE-ProRule" id="PRU00023"/>
    </source>
</evidence>
<organism evidence="9 10">
    <name type="scientific">Paramormyrops kingsleyae</name>
    <dbReference type="NCBI Taxonomy" id="1676925"/>
    <lineage>
        <taxon>Eukaryota</taxon>
        <taxon>Metazoa</taxon>
        <taxon>Chordata</taxon>
        <taxon>Craniata</taxon>
        <taxon>Vertebrata</taxon>
        <taxon>Euteleostomi</taxon>
        <taxon>Actinopterygii</taxon>
        <taxon>Neopterygii</taxon>
        <taxon>Teleostei</taxon>
        <taxon>Osteoglossocephala</taxon>
        <taxon>Osteoglossomorpha</taxon>
        <taxon>Osteoglossiformes</taxon>
        <taxon>Mormyridae</taxon>
        <taxon>Paramormyrops</taxon>
    </lineage>
</organism>
<dbReference type="Proteomes" id="UP000261540">
    <property type="component" value="Unplaced"/>
</dbReference>
<dbReference type="AlphaFoldDB" id="A0A3B3Q2Q5"/>
<sequence>MCKKLTPQKQHRPRASSHTSTHCCSDTEGRSTSTRETKLLDSTGNKPVIMKDTPTQLRPKTDRGSKRLDGTSATGYLGVQVRMPVRDLLRKLRLSKGFDPSEIQRYPGERKRVTTSGTRKKRQNQLPSEALEDLAIIVEVLEEDLKANKLCREMQTTFTSSSQTPLPSPGGHPGSSGDEAEDLSPHHMVIFTHNDTEYKGHSSQEFVIQSNSSPCYWDSLQDQARDPHGYAATQWSWETQPFFQLQPPREENLLRSVSDLELPEFQKGGGILLHNVVSQRRRCLASSIGQQIASVNWLDVKDARGQTQEDPHSPPWNLNNSTPCPPPQTALHLAAQRNQHLLLSDLILLGADVNVRDGLGRTCLHLSAEKGNFRTLEVLRNFMNSGVHINVKAKDMNGNSALHCAVEALHVVDWELEFCTDIRRVEVLTLQKEHLKETMKCLLQMEELHHTQTCRNKVIDGEGNLNIYNDVARSAVQNVGQGHKVQVGWASPVYGNTLSMW</sequence>
<evidence type="ECO:0000256" key="1">
    <source>
        <dbReference type="ARBA" id="ARBA00022737"/>
    </source>
</evidence>
<dbReference type="STRING" id="1676925.ENSPKIP00000000772"/>
<dbReference type="PANTHER" id="PTHR24124:SF8">
    <property type="entry name" value="OCA DOMAIN-CONTAINING PROTEIN"/>
    <property type="match status" value="1"/>
</dbReference>
<evidence type="ECO:0000313" key="9">
    <source>
        <dbReference type="Ensembl" id="ENSPKIP00000000772.1"/>
    </source>
</evidence>
<dbReference type="PANTHER" id="PTHR24124">
    <property type="entry name" value="ANKYRIN REPEAT FAMILY A"/>
    <property type="match status" value="1"/>
</dbReference>
<dbReference type="GeneTree" id="ENSGT00940000153695"/>
<dbReference type="PROSITE" id="PS50297">
    <property type="entry name" value="ANK_REP_REGION"/>
    <property type="match status" value="1"/>
</dbReference>
<feature type="compositionally biased region" description="Basic and acidic residues" evidence="7">
    <location>
        <begin position="25"/>
        <end position="39"/>
    </location>
</feature>
<feature type="region of interest" description="Disordered" evidence="7">
    <location>
        <begin position="106"/>
        <end position="126"/>
    </location>
</feature>
<feature type="region of interest" description="Disordered" evidence="7">
    <location>
        <begin position="1"/>
        <end position="71"/>
    </location>
</feature>
<dbReference type="GO" id="GO:0003677">
    <property type="term" value="F:DNA binding"/>
    <property type="evidence" value="ECO:0007669"/>
    <property type="project" value="InterPro"/>
</dbReference>
<protein>
    <submittedName>
        <fullName evidence="9">Uncharacterized LOC111846242</fullName>
    </submittedName>
</protein>
<dbReference type="InterPro" id="IPR036770">
    <property type="entry name" value="Ankyrin_rpt-contain_sf"/>
</dbReference>
<dbReference type="Gene3D" id="1.25.40.20">
    <property type="entry name" value="Ankyrin repeat-containing domain"/>
    <property type="match status" value="1"/>
</dbReference>
<dbReference type="Ensembl" id="ENSPKIT00000024672.1">
    <property type="protein sequence ID" value="ENSPKIP00000000772.1"/>
    <property type="gene ID" value="ENSPKIG00000019320.1"/>
</dbReference>
<dbReference type="Pfam" id="PF12796">
    <property type="entry name" value="Ank_2"/>
    <property type="match status" value="1"/>
</dbReference>
<accession>A0A3B3Q2Q5</accession>
<reference evidence="9" key="1">
    <citation type="submission" date="2025-08" db="UniProtKB">
        <authorList>
            <consortium name="Ensembl"/>
        </authorList>
    </citation>
    <scope>IDENTIFICATION</scope>
</reference>
<dbReference type="GO" id="GO:0010468">
    <property type="term" value="P:regulation of gene expression"/>
    <property type="evidence" value="ECO:0007669"/>
    <property type="project" value="TreeGrafter"/>
</dbReference>
<evidence type="ECO:0000256" key="5">
    <source>
        <dbReference type="ARBA" id="ARBA00023163"/>
    </source>
</evidence>
<keyword evidence="2" id="KW-0805">Transcription regulation</keyword>
<evidence type="ECO:0000256" key="2">
    <source>
        <dbReference type="ARBA" id="ARBA00023015"/>
    </source>
</evidence>
<dbReference type="InterPro" id="IPR047571">
    <property type="entry name" value="OCA"/>
</dbReference>
<reference evidence="9" key="2">
    <citation type="submission" date="2025-09" db="UniProtKB">
        <authorList>
            <consortium name="Ensembl"/>
        </authorList>
    </citation>
    <scope>IDENTIFICATION</scope>
</reference>
<evidence type="ECO:0000256" key="3">
    <source>
        <dbReference type="ARBA" id="ARBA00023043"/>
    </source>
</evidence>
<keyword evidence="10" id="KW-1185">Reference proteome</keyword>
<dbReference type="PROSITE" id="PS52003">
    <property type="entry name" value="OCA"/>
    <property type="match status" value="1"/>
</dbReference>
<dbReference type="GO" id="GO:0070974">
    <property type="term" value="F:POU domain binding"/>
    <property type="evidence" value="ECO:0007669"/>
    <property type="project" value="InterPro"/>
</dbReference>
<dbReference type="InterPro" id="IPR002110">
    <property type="entry name" value="Ankyrin_rpt"/>
</dbReference>
<feature type="repeat" description="ANK" evidence="6">
    <location>
        <begin position="359"/>
        <end position="394"/>
    </location>
</feature>
<dbReference type="RefSeq" id="XP_023672033.1">
    <property type="nucleotide sequence ID" value="XM_023816265.2"/>
</dbReference>
<keyword evidence="1" id="KW-0677">Repeat</keyword>